<proteinExistence type="predicted"/>
<accession>A0A6C0AJ88</accession>
<sequence length="331" mass="36600">MFRPCFSATQVAGAIGRHTYQPVHQVMYEVFKKDKKAAEIISAIEKAHNRKSVKNFKGSIIRDRDIQKSVFEALGNCRTADAAASKEFEASEALVAAEKRSHDLDLKKAAGIEISEAEVAAVQAAVLAAAETKKTAAAEVAAAPSVEESLNAVEAACKKVVDRTPNLSKEMATQLLADARGEVAKKRGLNNENTILNTYEADAKVVVTDRNTKMLRMDKEEFVLVGRTDGFVTNLNRVVDSKDRTTYWSTVPVYDEIQLRVYMHILDATDSELIEKFPNGTKRNTVFKNDPEIWADIEAQLRLTTRRMCEILADASSLEDLVFKNTVENGA</sequence>
<evidence type="ECO:0000313" key="1">
    <source>
        <dbReference type="EMBL" id="QHS79887.1"/>
    </source>
</evidence>
<protein>
    <submittedName>
        <fullName evidence="1">Uncharacterized protein</fullName>
    </submittedName>
</protein>
<organism evidence="1">
    <name type="scientific">viral metagenome</name>
    <dbReference type="NCBI Taxonomy" id="1070528"/>
    <lineage>
        <taxon>unclassified sequences</taxon>
        <taxon>metagenomes</taxon>
        <taxon>organismal metagenomes</taxon>
    </lineage>
</organism>
<dbReference type="EMBL" id="MN740664">
    <property type="protein sequence ID" value="QHS79887.1"/>
    <property type="molecule type" value="Genomic_DNA"/>
</dbReference>
<dbReference type="AlphaFoldDB" id="A0A6C0AJ88"/>
<name>A0A6C0AJ88_9ZZZZ</name>
<reference evidence="1" key="1">
    <citation type="journal article" date="2020" name="Nature">
        <title>Giant virus diversity and host interactions through global metagenomics.</title>
        <authorList>
            <person name="Schulz F."/>
            <person name="Roux S."/>
            <person name="Paez-Espino D."/>
            <person name="Jungbluth S."/>
            <person name="Walsh D.A."/>
            <person name="Denef V.J."/>
            <person name="McMahon K.D."/>
            <person name="Konstantinidis K.T."/>
            <person name="Eloe-Fadrosh E.A."/>
            <person name="Kyrpides N.C."/>
            <person name="Woyke T."/>
        </authorList>
    </citation>
    <scope>NUCLEOTIDE SEQUENCE</scope>
    <source>
        <strain evidence="1">GVMAG-S-1035375-24</strain>
    </source>
</reference>